<dbReference type="PANTHER" id="PTHR30265:SF4">
    <property type="entry name" value="KOW MOTIF FAMILY PROTEIN, EXPRESSED"/>
    <property type="match status" value="1"/>
</dbReference>
<keyword evidence="1" id="KW-0889">Transcription antitermination</keyword>
<evidence type="ECO:0000256" key="2">
    <source>
        <dbReference type="ARBA" id="ARBA00023015"/>
    </source>
</evidence>
<dbReference type="SMART" id="SM00738">
    <property type="entry name" value="NGN"/>
    <property type="match status" value="1"/>
</dbReference>
<evidence type="ECO:0000313" key="5">
    <source>
        <dbReference type="EMBL" id="TWI81953.1"/>
    </source>
</evidence>
<dbReference type="SUPFAM" id="SSF82679">
    <property type="entry name" value="N-utilization substance G protein NusG, N-terminal domain"/>
    <property type="match status" value="1"/>
</dbReference>
<keyword evidence="3" id="KW-0804">Transcription</keyword>
<accession>A0A562SLC5</accession>
<dbReference type="RefSeq" id="WP_145719007.1">
    <property type="nucleotide sequence ID" value="NZ_BAAAFY010000003.1"/>
</dbReference>
<feature type="domain" description="NusG-like N-terminal" evidence="4">
    <location>
        <begin position="5"/>
        <end position="103"/>
    </location>
</feature>
<evidence type="ECO:0000313" key="6">
    <source>
        <dbReference type="Proteomes" id="UP000316778"/>
    </source>
</evidence>
<dbReference type="PANTHER" id="PTHR30265">
    <property type="entry name" value="RHO-INTERACTING TRANSCRIPTION TERMINATION FACTOR NUSG"/>
    <property type="match status" value="1"/>
</dbReference>
<dbReference type="NCBIfam" id="NF033644">
    <property type="entry name" value="antiterm_UpxY"/>
    <property type="match status" value="1"/>
</dbReference>
<evidence type="ECO:0000256" key="1">
    <source>
        <dbReference type="ARBA" id="ARBA00022814"/>
    </source>
</evidence>
<dbReference type="EMBL" id="VLLG01000007">
    <property type="protein sequence ID" value="TWI81953.1"/>
    <property type="molecule type" value="Genomic_DNA"/>
</dbReference>
<dbReference type="OrthoDB" id="9796143at2"/>
<dbReference type="Proteomes" id="UP000316778">
    <property type="component" value="Unassembled WGS sequence"/>
</dbReference>
<reference evidence="5 6" key="1">
    <citation type="journal article" date="2013" name="Stand. Genomic Sci.">
        <title>Genomic Encyclopedia of Type Strains, Phase I: The one thousand microbial genomes (KMG-I) project.</title>
        <authorList>
            <person name="Kyrpides N.C."/>
            <person name="Woyke T."/>
            <person name="Eisen J.A."/>
            <person name="Garrity G."/>
            <person name="Lilburn T.G."/>
            <person name="Beck B.J."/>
            <person name="Whitman W.B."/>
            <person name="Hugenholtz P."/>
            <person name="Klenk H.P."/>
        </authorList>
    </citation>
    <scope>NUCLEOTIDE SEQUENCE [LARGE SCALE GENOMIC DNA]</scope>
    <source>
        <strain evidence="5 6">DSM 13484</strain>
    </source>
</reference>
<dbReference type="Pfam" id="PF02357">
    <property type="entry name" value="NusG"/>
    <property type="match status" value="1"/>
</dbReference>
<keyword evidence="2" id="KW-0805">Transcription regulation</keyword>
<proteinExistence type="predicted"/>
<dbReference type="AlphaFoldDB" id="A0A562SLC5"/>
<keyword evidence="6" id="KW-1185">Reference proteome</keyword>
<evidence type="ECO:0000259" key="4">
    <source>
        <dbReference type="SMART" id="SM00738"/>
    </source>
</evidence>
<evidence type="ECO:0000256" key="3">
    <source>
        <dbReference type="ARBA" id="ARBA00023163"/>
    </source>
</evidence>
<dbReference type="InterPro" id="IPR006645">
    <property type="entry name" value="NGN-like_dom"/>
</dbReference>
<dbReference type="GO" id="GO:0006354">
    <property type="term" value="P:DNA-templated transcription elongation"/>
    <property type="evidence" value="ECO:0007669"/>
    <property type="project" value="InterPro"/>
</dbReference>
<gene>
    <name evidence="5" type="ORF">LX66_5267</name>
</gene>
<name>A0A562SLC5_CHIJA</name>
<dbReference type="GO" id="GO:0031564">
    <property type="term" value="P:transcription antitermination"/>
    <property type="evidence" value="ECO:0007669"/>
    <property type="project" value="UniProtKB-KW"/>
</dbReference>
<dbReference type="Gene3D" id="3.30.70.940">
    <property type="entry name" value="NusG, N-terminal domain"/>
    <property type="match status" value="1"/>
</dbReference>
<comment type="caution">
    <text evidence="5">The sequence shown here is derived from an EMBL/GenBank/DDBJ whole genome shotgun (WGS) entry which is preliminary data.</text>
</comment>
<protein>
    <submittedName>
        <fullName evidence="5">Transcription antitermination factor NusG</fullName>
    </submittedName>
</protein>
<dbReference type="InterPro" id="IPR043425">
    <property type="entry name" value="NusG-like"/>
</dbReference>
<organism evidence="5 6">
    <name type="scientific">Chitinophaga japonensis</name>
    <name type="common">Flexibacter japonensis</name>
    <dbReference type="NCBI Taxonomy" id="104662"/>
    <lineage>
        <taxon>Bacteria</taxon>
        <taxon>Pseudomonadati</taxon>
        <taxon>Bacteroidota</taxon>
        <taxon>Chitinophagia</taxon>
        <taxon>Chitinophagales</taxon>
        <taxon>Chitinophagaceae</taxon>
        <taxon>Chitinophaga</taxon>
    </lineage>
</organism>
<sequence length="176" mass="20475">MSNFVSGWYLLYTKPRREKKVADRLSEESIMFYLPTVNILRNWNDRKKMVEAPLFPSYVFIYLQQLQDYYKGLDVEGVLQYVKFGKQIAKVSEDTVSNLKILISRGKYLEVSSDYFEPSKKLLIKEGPLSGLTCEVVQHKNREKILVRVNLLNRVILMDMPISHLTASHFPPAIIT</sequence>
<dbReference type="InterPro" id="IPR036735">
    <property type="entry name" value="NGN_dom_sf"/>
</dbReference>